<dbReference type="AlphaFoldDB" id="Q5R8A9"/>
<keyword evidence="11" id="KW-0804">Transcription</keyword>
<evidence type="ECO:0000313" key="20">
    <source>
        <dbReference type="EMBL" id="CAH92001.1"/>
    </source>
</evidence>
<feature type="transmembrane region" description="Helical" evidence="18">
    <location>
        <begin position="389"/>
        <end position="412"/>
    </location>
</feature>
<feature type="compositionally biased region" description="Polar residues" evidence="17">
    <location>
        <begin position="194"/>
        <end position="211"/>
    </location>
</feature>
<comment type="subcellular location">
    <subcellularLocation>
        <location evidence="2">Membrane</location>
        <topology evidence="2">Single-pass type I membrane protein</topology>
    </subcellularLocation>
    <subcellularLocation>
        <location evidence="1">Nucleus</location>
    </subcellularLocation>
</comment>
<gene>
    <name evidence="20" type="primary">DKFZp468B036</name>
</gene>
<dbReference type="PANTHER" id="PTHR15498:SF73">
    <property type="entry name" value="HEPATITIS A VIRUS CELLULAR RECEPTOR 2"/>
    <property type="match status" value="1"/>
</dbReference>
<dbReference type="CDD" id="cd20982">
    <property type="entry name" value="IgV_TIM-3_like"/>
    <property type="match status" value="1"/>
</dbReference>
<comment type="similarity">
    <text evidence="3">Belongs to the Mediator complex subunit 7 family.</text>
</comment>
<dbReference type="EMBL" id="CR859844">
    <property type="protein sequence ID" value="CAH92001.1"/>
    <property type="molecule type" value="mRNA"/>
</dbReference>
<evidence type="ECO:0000256" key="5">
    <source>
        <dbReference type="ARBA" id="ARBA00022729"/>
    </source>
</evidence>
<keyword evidence="6 18" id="KW-1133">Transmembrane helix</keyword>
<dbReference type="InterPro" id="IPR037212">
    <property type="entry name" value="Med7/Med21-like"/>
</dbReference>
<dbReference type="InterPro" id="IPR051669">
    <property type="entry name" value="Immune_Mod/Transcr_Coactivator"/>
</dbReference>
<evidence type="ECO:0000256" key="13">
    <source>
        <dbReference type="ARBA" id="ARBA00023242"/>
    </source>
</evidence>
<dbReference type="Pfam" id="PF07686">
    <property type="entry name" value="V-set"/>
    <property type="match status" value="1"/>
</dbReference>
<dbReference type="InterPro" id="IPR007110">
    <property type="entry name" value="Ig-like_dom"/>
</dbReference>
<sequence>MGEPQQVSALPPPPMQYIKEYTDENIQEGLAPKPPPPIKDSYMMFGNQFQCDDLIIRPLESQGIERLHPMQFDHKKELRKLNMSILINFLDLLDILIRSPGNIKREEKLEDLKLLFVHVHHLINEYRPHQARETLRVMMEVQKRQRLETAERFQKHLERVIEVIQNCLASLPDDLPHSEAGMRVKTEPMDADDSNNCTGQNEHQRENSGSSEVKYIAEVGQNAYLPCFYTPAAPGNLVPVCWGKGACPVFECGSVVLRTDERDVNHRTSSRYWLNGDFRKGDVSLTIENVTLADSGIYCCRIQIPGIMNDEKFNLKLVIKPAKVTPAPTLQRDFTAAFPRMLTTGGHGPAETQTPWSLRDINLTQIPTLDKELRDSGLANELRDSTIRIGIYIGAGISAGLALALIFGALIFKWYSHSKEKIQNLSLISLANLPPSGLANAVAEGIRSEENIYTIEENVYEVEEPNEYYCYVSSGMKWRSPMSITAMSAVGSNPHNLWVVALQCHRSNHLIFELGVVFFRNYELCQLTGFGGSVHCYGAEFSHFQKIMTHMGIELGPALNLNRHVIASVFKPTELLNPETVNHGCMAQSRLTVTSASWVQAILLPQPPEWLGLQACTTMPN</sequence>
<evidence type="ECO:0000256" key="17">
    <source>
        <dbReference type="SAM" id="MobiDB-lite"/>
    </source>
</evidence>
<dbReference type="InterPro" id="IPR036179">
    <property type="entry name" value="Ig-like_dom_sf"/>
</dbReference>
<keyword evidence="4 18" id="KW-0812">Transmembrane</keyword>
<dbReference type="InterPro" id="IPR009244">
    <property type="entry name" value="Mediatior_Med7"/>
</dbReference>
<evidence type="ECO:0000256" key="4">
    <source>
        <dbReference type="ARBA" id="ARBA00022692"/>
    </source>
</evidence>
<dbReference type="SUPFAM" id="SSF48726">
    <property type="entry name" value="Immunoglobulin"/>
    <property type="match status" value="1"/>
</dbReference>
<evidence type="ECO:0000256" key="9">
    <source>
        <dbReference type="ARBA" id="ARBA00023157"/>
    </source>
</evidence>
<proteinExistence type="evidence at transcript level"/>
<dbReference type="InterPro" id="IPR044888">
    <property type="entry name" value="Mediatior_Med7_sf"/>
</dbReference>
<keyword evidence="7" id="KW-0805">Transcription regulation</keyword>
<dbReference type="FunFam" id="2.60.40.10:FF:000774">
    <property type="entry name" value="Hepatitis A virus cellular receptor 1"/>
    <property type="match status" value="1"/>
</dbReference>
<keyword evidence="13" id="KW-0539">Nucleus</keyword>
<dbReference type="GO" id="GO:0006357">
    <property type="term" value="P:regulation of transcription by RNA polymerase II"/>
    <property type="evidence" value="ECO:0007669"/>
    <property type="project" value="InterPro"/>
</dbReference>
<dbReference type="Gene3D" id="6.10.140.200">
    <property type="match status" value="1"/>
</dbReference>
<dbReference type="SMART" id="SM00409">
    <property type="entry name" value="IG"/>
    <property type="match status" value="1"/>
</dbReference>
<evidence type="ECO:0000256" key="12">
    <source>
        <dbReference type="ARBA" id="ARBA00023180"/>
    </source>
</evidence>
<evidence type="ECO:0000256" key="1">
    <source>
        <dbReference type="ARBA" id="ARBA00004123"/>
    </source>
</evidence>
<dbReference type="InterPro" id="IPR013106">
    <property type="entry name" value="Ig_V-set"/>
</dbReference>
<evidence type="ECO:0000256" key="14">
    <source>
        <dbReference type="ARBA" id="ARBA00023319"/>
    </source>
</evidence>
<protein>
    <submittedName>
        <fullName evidence="20">Uncharacterized protein DKFZp468B036</fullName>
    </submittedName>
</protein>
<evidence type="ECO:0000256" key="2">
    <source>
        <dbReference type="ARBA" id="ARBA00004479"/>
    </source>
</evidence>
<dbReference type="InterPro" id="IPR013783">
    <property type="entry name" value="Ig-like_fold"/>
</dbReference>
<evidence type="ECO:0000259" key="19">
    <source>
        <dbReference type="PROSITE" id="PS50835"/>
    </source>
</evidence>
<comment type="similarity">
    <text evidence="16">Belongs to the immunoglobulin superfamily. TIM family.</text>
</comment>
<accession>Q5R8A9</accession>
<dbReference type="PANTHER" id="PTHR15498">
    <property type="entry name" value="T-CELL IMMUNOGLOBULIN AND MUCIN DOMAIN CONTAINING TIM"/>
    <property type="match status" value="1"/>
</dbReference>
<evidence type="ECO:0000256" key="8">
    <source>
        <dbReference type="ARBA" id="ARBA00023136"/>
    </source>
</evidence>
<dbReference type="InterPro" id="IPR003599">
    <property type="entry name" value="Ig_sub"/>
</dbReference>
<evidence type="ECO:0000256" key="16">
    <source>
        <dbReference type="ARBA" id="ARBA00038203"/>
    </source>
</evidence>
<evidence type="ECO:0000256" key="10">
    <source>
        <dbReference type="ARBA" id="ARBA00023159"/>
    </source>
</evidence>
<dbReference type="Pfam" id="PF05983">
    <property type="entry name" value="Med7"/>
    <property type="match status" value="1"/>
</dbReference>
<evidence type="ECO:0000256" key="6">
    <source>
        <dbReference type="ARBA" id="ARBA00022989"/>
    </source>
</evidence>
<evidence type="ECO:0000256" key="18">
    <source>
        <dbReference type="SAM" id="Phobius"/>
    </source>
</evidence>
<organism evidence="20">
    <name type="scientific">Pongo abelii</name>
    <name type="common">Sumatran orangutan</name>
    <name type="synonym">Pongo pygmaeus abelii</name>
    <dbReference type="NCBI Taxonomy" id="9601"/>
    <lineage>
        <taxon>Eukaryota</taxon>
        <taxon>Metazoa</taxon>
        <taxon>Chordata</taxon>
        <taxon>Craniata</taxon>
        <taxon>Vertebrata</taxon>
        <taxon>Euteleostomi</taxon>
        <taxon>Mammalia</taxon>
        <taxon>Eutheria</taxon>
        <taxon>Euarchontoglires</taxon>
        <taxon>Primates</taxon>
        <taxon>Haplorrhini</taxon>
        <taxon>Catarrhini</taxon>
        <taxon>Hominidae</taxon>
        <taxon>Pongo</taxon>
    </lineage>
</organism>
<keyword evidence="14" id="KW-0393">Immunoglobulin domain</keyword>
<name>Q5R8A9_PONAB</name>
<dbReference type="SUPFAM" id="SSF140718">
    <property type="entry name" value="Mediator hinge subcomplex-like"/>
    <property type="match status" value="1"/>
</dbReference>
<dbReference type="PROSITE" id="PS50835">
    <property type="entry name" value="IG_LIKE"/>
    <property type="match status" value="1"/>
</dbReference>
<dbReference type="GO" id="GO:0016020">
    <property type="term" value="C:membrane"/>
    <property type="evidence" value="ECO:0007669"/>
    <property type="project" value="UniProtKB-SubCell"/>
</dbReference>
<keyword evidence="12" id="KW-0325">Glycoprotein</keyword>
<comment type="function">
    <text evidence="15">Component of the Mediator complex, a coactivator involved in the regulated transcription of nearly all RNA polymerase II-dependent genes. Mediator functions as a bridge to convey information from gene-specific regulatory proteins to the basal RNA polymerase II transcription machinery. Mediator is recruited to promoters by direct interactions with regulatory proteins and serves as a scaffold for the assembly of a functional preinitiation complex with RNA polymerase II and the general transcription factors.</text>
</comment>
<evidence type="ECO:0000256" key="15">
    <source>
        <dbReference type="ARBA" id="ARBA00025687"/>
    </source>
</evidence>
<evidence type="ECO:0000256" key="3">
    <source>
        <dbReference type="ARBA" id="ARBA00009994"/>
    </source>
</evidence>
<keyword evidence="5" id="KW-0732">Signal</keyword>
<dbReference type="GO" id="GO:0003712">
    <property type="term" value="F:transcription coregulator activity"/>
    <property type="evidence" value="ECO:0007669"/>
    <property type="project" value="InterPro"/>
</dbReference>
<keyword evidence="10" id="KW-0010">Activator</keyword>
<reference evidence="20" key="1">
    <citation type="submission" date="2004-11" db="EMBL/GenBank/DDBJ databases">
        <authorList>
            <consortium name="The German cDNA Consortium"/>
            <person name="Ottenwaelder B."/>
            <person name="Obermaier B."/>
            <person name="Deutschenbaur S."/>
            <person name="Schaipp A."/>
            <person name="Mewes H.W."/>
            <person name="Weil B."/>
            <person name="Amid C."/>
            <person name="Osanger A."/>
            <person name="Fobo G."/>
            <person name="Han M."/>
            <person name="Wiemann S."/>
        </authorList>
    </citation>
    <scope>NUCLEOTIDE SEQUENCE</scope>
    <source>
        <tissue evidence="20">Heart</tissue>
    </source>
</reference>
<feature type="domain" description="Ig-like" evidence="19">
    <location>
        <begin position="220"/>
        <end position="314"/>
    </location>
</feature>
<evidence type="ECO:0000256" key="11">
    <source>
        <dbReference type="ARBA" id="ARBA00023163"/>
    </source>
</evidence>
<keyword evidence="9" id="KW-1015">Disulfide bond</keyword>
<dbReference type="Gene3D" id="2.60.40.10">
    <property type="entry name" value="Immunoglobulins"/>
    <property type="match status" value="1"/>
</dbReference>
<keyword evidence="8 18" id="KW-0472">Membrane</keyword>
<feature type="region of interest" description="Disordered" evidence="17">
    <location>
        <begin position="187"/>
        <end position="211"/>
    </location>
</feature>
<dbReference type="GO" id="GO:0016592">
    <property type="term" value="C:mediator complex"/>
    <property type="evidence" value="ECO:0007669"/>
    <property type="project" value="InterPro"/>
</dbReference>
<evidence type="ECO:0000256" key="7">
    <source>
        <dbReference type="ARBA" id="ARBA00023015"/>
    </source>
</evidence>